<dbReference type="InterPro" id="IPR018688">
    <property type="entry name" value="PpoB2-like"/>
</dbReference>
<dbReference type="AlphaFoldDB" id="A0A1Y5FBF0"/>
<sequence length="247" mass="28299">MSSLLTRDSFKVSSCLFVITLMSWVYMILMALSMRAMESHSPLLWGLPQLTMLFSMWVIMMIGMMIPSASPYILMYDQVNRRRKERKVPYVSTFLFVAGYLAIWTIYSLIITLVQWQLHEYAILNSSMKSSVTMFNSIILAVAGLYQFSNLKYTCLKKCRSPLHFLTHEWKEGNLGGFRMGLMHGNYCLGCCWALMSLLFVTGVMDLTWIALISFYVLAEKVFPKGILIGKLTGILLILSSVIAFYF</sequence>
<organism evidence="2 3">
    <name type="scientific">Halobacteriovorax marinus</name>
    <dbReference type="NCBI Taxonomy" id="97084"/>
    <lineage>
        <taxon>Bacteria</taxon>
        <taxon>Pseudomonadati</taxon>
        <taxon>Bdellovibrionota</taxon>
        <taxon>Bacteriovoracia</taxon>
        <taxon>Bacteriovoracales</taxon>
        <taxon>Halobacteriovoraceae</taxon>
        <taxon>Halobacteriovorax</taxon>
    </lineage>
</organism>
<evidence type="ECO:0000313" key="3">
    <source>
        <dbReference type="Proteomes" id="UP000196531"/>
    </source>
</evidence>
<gene>
    <name evidence="2" type="ORF">A9Q84_00500</name>
</gene>
<reference evidence="3" key="1">
    <citation type="journal article" date="2017" name="Proc. Natl. Acad. Sci. U.S.A.">
        <title>Simulation of Deepwater Horizon oil plume reveals substrate specialization within a complex community of hydrocarbon-degraders.</title>
        <authorList>
            <person name="Hu P."/>
            <person name="Dubinsky E.A."/>
            <person name="Probst A.J."/>
            <person name="Wang J."/>
            <person name="Sieber C.M.K."/>
            <person name="Tom L.M."/>
            <person name="Gardinali P."/>
            <person name="Banfield J.F."/>
            <person name="Atlas R.M."/>
            <person name="Andersen G.L."/>
        </authorList>
    </citation>
    <scope>NUCLEOTIDE SEQUENCE [LARGE SCALE GENOMIC DNA]</scope>
</reference>
<keyword evidence="1" id="KW-1133">Transmembrane helix</keyword>
<comment type="caution">
    <text evidence="2">The sequence shown here is derived from an EMBL/GenBank/DDBJ whole genome shotgun (WGS) entry which is preliminary data.</text>
</comment>
<feature type="transmembrane region" description="Helical" evidence="1">
    <location>
        <begin position="228"/>
        <end position="246"/>
    </location>
</feature>
<feature type="transmembrane region" description="Helical" evidence="1">
    <location>
        <begin position="88"/>
        <end position="110"/>
    </location>
</feature>
<dbReference type="Proteomes" id="UP000196531">
    <property type="component" value="Unassembled WGS sequence"/>
</dbReference>
<evidence type="ECO:0008006" key="4">
    <source>
        <dbReference type="Google" id="ProtNLM"/>
    </source>
</evidence>
<keyword evidence="1" id="KW-0812">Transmembrane</keyword>
<name>A0A1Y5FBF0_9BACT</name>
<feature type="transmembrane region" description="Helical" evidence="1">
    <location>
        <begin position="130"/>
        <end position="148"/>
    </location>
</feature>
<proteinExistence type="predicted"/>
<feature type="transmembrane region" description="Helical" evidence="1">
    <location>
        <begin position="54"/>
        <end position="76"/>
    </location>
</feature>
<dbReference type="Pfam" id="PF09948">
    <property type="entry name" value="PpoB2"/>
    <property type="match status" value="1"/>
</dbReference>
<evidence type="ECO:0000256" key="1">
    <source>
        <dbReference type="SAM" id="Phobius"/>
    </source>
</evidence>
<evidence type="ECO:0000313" key="2">
    <source>
        <dbReference type="EMBL" id="OUR99532.1"/>
    </source>
</evidence>
<accession>A0A1Y5FBF0</accession>
<keyword evidence="1" id="KW-0472">Membrane</keyword>
<feature type="transmembrane region" description="Helical" evidence="1">
    <location>
        <begin position="12"/>
        <end position="34"/>
    </location>
</feature>
<protein>
    <recommendedName>
        <fullName evidence="4">Metal-binding integral membrane protein</fullName>
    </recommendedName>
</protein>
<feature type="transmembrane region" description="Helical" evidence="1">
    <location>
        <begin position="187"/>
        <end position="216"/>
    </location>
</feature>
<dbReference type="EMBL" id="MAAO01000002">
    <property type="protein sequence ID" value="OUR99532.1"/>
    <property type="molecule type" value="Genomic_DNA"/>
</dbReference>